<feature type="domain" description="RING-type" evidence="3">
    <location>
        <begin position="77"/>
        <end position="128"/>
    </location>
</feature>
<reference evidence="4" key="1">
    <citation type="journal article" date="2023" name="Mol. Phylogenet. Evol.">
        <title>Genome-scale phylogeny and comparative genomics of the fungal order Sordariales.</title>
        <authorList>
            <person name="Hensen N."/>
            <person name="Bonometti L."/>
            <person name="Westerberg I."/>
            <person name="Brannstrom I.O."/>
            <person name="Guillou S."/>
            <person name="Cros-Aarteil S."/>
            <person name="Calhoun S."/>
            <person name="Haridas S."/>
            <person name="Kuo A."/>
            <person name="Mondo S."/>
            <person name="Pangilinan J."/>
            <person name="Riley R."/>
            <person name="LaButti K."/>
            <person name="Andreopoulos B."/>
            <person name="Lipzen A."/>
            <person name="Chen C."/>
            <person name="Yan M."/>
            <person name="Daum C."/>
            <person name="Ng V."/>
            <person name="Clum A."/>
            <person name="Steindorff A."/>
            <person name="Ohm R.A."/>
            <person name="Martin F."/>
            <person name="Silar P."/>
            <person name="Natvig D.O."/>
            <person name="Lalanne C."/>
            <person name="Gautier V."/>
            <person name="Ament-Velasquez S.L."/>
            <person name="Kruys A."/>
            <person name="Hutchinson M.I."/>
            <person name="Powell A.J."/>
            <person name="Barry K."/>
            <person name="Miller A.N."/>
            <person name="Grigoriev I.V."/>
            <person name="Debuchy R."/>
            <person name="Gladieux P."/>
            <person name="Hiltunen Thoren M."/>
            <person name="Johannesson H."/>
        </authorList>
    </citation>
    <scope>NUCLEOTIDE SEQUENCE</scope>
    <source>
        <strain evidence="4">CBS 731.68</strain>
    </source>
</reference>
<dbReference type="SUPFAM" id="SSF57850">
    <property type="entry name" value="RING/U-box"/>
    <property type="match status" value="1"/>
</dbReference>
<protein>
    <recommendedName>
        <fullName evidence="3">RING-type domain-containing protein</fullName>
    </recommendedName>
</protein>
<dbReference type="Gene3D" id="3.30.40.10">
    <property type="entry name" value="Zinc/RING finger domain, C3HC4 (zinc finger)"/>
    <property type="match status" value="1"/>
</dbReference>
<evidence type="ECO:0000256" key="2">
    <source>
        <dbReference type="SAM" id="MobiDB-lite"/>
    </source>
</evidence>
<evidence type="ECO:0000313" key="5">
    <source>
        <dbReference type="Proteomes" id="UP001302602"/>
    </source>
</evidence>
<organism evidence="4 5">
    <name type="scientific">Parathielavia appendiculata</name>
    <dbReference type="NCBI Taxonomy" id="2587402"/>
    <lineage>
        <taxon>Eukaryota</taxon>
        <taxon>Fungi</taxon>
        <taxon>Dikarya</taxon>
        <taxon>Ascomycota</taxon>
        <taxon>Pezizomycotina</taxon>
        <taxon>Sordariomycetes</taxon>
        <taxon>Sordariomycetidae</taxon>
        <taxon>Sordariales</taxon>
        <taxon>Chaetomiaceae</taxon>
        <taxon>Parathielavia</taxon>
    </lineage>
</organism>
<dbReference type="GeneID" id="87833668"/>
<evidence type="ECO:0000256" key="1">
    <source>
        <dbReference type="PROSITE-ProRule" id="PRU00175"/>
    </source>
</evidence>
<dbReference type="AlphaFoldDB" id="A0AAN6U7M3"/>
<dbReference type="InterPro" id="IPR001841">
    <property type="entry name" value="Znf_RING"/>
</dbReference>
<proteinExistence type="predicted"/>
<dbReference type="Pfam" id="PF13639">
    <property type="entry name" value="zf-RING_2"/>
    <property type="match status" value="1"/>
</dbReference>
<reference evidence="4" key="2">
    <citation type="submission" date="2023-05" db="EMBL/GenBank/DDBJ databases">
        <authorList>
            <consortium name="Lawrence Berkeley National Laboratory"/>
            <person name="Steindorff A."/>
            <person name="Hensen N."/>
            <person name="Bonometti L."/>
            <person name="Westerberg I."/>
            <person name="Brannstrom I.O."/>
            <person name="Guillou S."/>
            <person name="Cros-Aarteil S."/>
            <person name="Calhoun S."/>
            <person name="Haridas S."/>
            <person name="Kuo A."/>
            <person name="Mondo S."/>
            <person name="Pangilinan J."/>
            <person name="Riley R."/>
            <person name="Labutti K."/>
            <person name="Andreopoulos B."/>
            <person name="Lipzen A."/>
            <person name="Chen C."/>
            <person name="Yanf M."/>
            <person name="Daum C."/>
            <person name="Ng V."/>
            <person name="Clum A."/>
            <person name="Ohm R."/>
            <person name="Martin F."/>
            <person name="Silar P."/>
            <person name="Natvig D."/>
            <person name="Lalanne C."/>
            <person name="Gautier V."/>
            <person name="Ament-Velasquez S.L."/>
            <person name="Kruys A."/>
            <person name="Hutchinson M.I."/>
            <person name="Powell A.J."/>
            <person name="Barry K."/>
            <person name="Miller A.N."/>
            <person name="Grigoriev I.V."/>
            <person name="Debuchy R."/>
            <person name="Gladieux P."/>
            <person name="Thoren M.H."/>
            <person name="Johannesson H."/>
        </authorList>
    </citation>
    <scope>NUCLEOTIDE SEQUENCE</scope>
    <source>
        <strain evidence="4">CBS 731.68</strain>
    </source>
</reference>
<name>A0AAN6U7M3_9PEZI</name>
<feature type="region of interest" description="Disordered" evidence="2">
    <location>
        <begin position="192"/>
        <end position="229"/>
    </location>
</feature>
<dbReference type="EMBL" id="MU853224">
    <property type="protein sequence ID" value="KAK4127495.1"/>
    <property type="molecule type" value="Genomic_DNA"/>
</dbReference>
<evidence type="ECO:0000313" key="4">
    <source>
        <dbReference type="EMBL" id="KAK4127495.1"/>
    </source>
</evidence>
<dbReference type="PROSITE" id="PS50089">
    <property type="entry name" value="ZF_RING_2"/>
    <property type="match status" value="1"/>
</dbReference>
<keyword evidence="1" id="KW-0863">Zinc-finger</keyword>
<keyword evidence="5" id="KW-1185">Reference proteome</keyword>
<evidence type="ECO:0000259" key="3">
    <source>
        <dbReference type="PROSITE" id="PS50089"/>
    </source>
</evidence>
<dbReference type="SMART" id="SM00184">
    <property type="entry name" value="RING"/>
    <property type="match status" value="1"/>
</dbReference>
<accession>A0AAN6U7M3</accession>
<gene>
    <name evidence="4" type="ORF">N657DRAFT_687752</name>
</gene>
<dbReference type="GO" id="GO:0008270">
    <property type="term" value="F:zinc ion binding"/>
    <property type="evidence" value="ECO:0007669"/>
    <property type="project" value="UniProtKB-KW"/>
</dbReference>
<comment type="caution">
    <text evidence="4">The sequence shown here is derived from an EMBL/GenBank/DDBJ whole genome shotgun (WGS) entry which is preliminary data.</text>
</comment>
<feature type="compositionally biased region" description="Basic and acidic residues" evidence="2">
    <location>
        <begin position="200"/>
        <end position="212"/>
    </location>
</feature>
<dbReference type="RefSeq" id="XP_062651266.1">
    <property type="nucleotide sequence ID" value="XM_062796900.1"/>
</dbReference>
<feature type="region of interest" description="Disordered" evidence="2">
    <location>
        <begin position="1"/>
        <end position="23"/>
    </location>
</feature>
<keyword evidence="1" id="KW-0862">Zinc</keyword>
<dbReference type="Proteomes" id="UP001302602">
    <property type="component" value="Unassembled WGS sequence"/>
</dbReference>
<keyword evidence="1" id="KW-0479">Metal-binding</keyword>
<sequence>MSDSSRPAACRPGLRPDSLPSPPVTTIAAKHLAPFTSTASVALSMGRTIHDEPEVKHHTAASPATHASAIYVEDRTCPICQEPIGIRNPDGIIEGWSELPCGHRFGSYCIKRYLGIAADDHPLCPVCRQMAYHDVCGHPVLPFVVESCYTHHDLVKDSTTAGTLRTTPMREEELMTVACHYCKTIDEQSREHIANNNKKSGHDQRLSRQEARTRRRIPPNSGPWQGPWLDVQTRDVEWEKWWKDQVPRGA</sequence>
<dbReference type="InterPro" id="IPR013083">
    <property type="entry name" value="Znf_RING/FYVE/PHD"/>
</dbReference>